<evidence type="ECO:0000256" key="1">
    <source>
        <dbReference type="ARBA" id="ARBA00022553"/>
    </source>
</evidence>
<dbReference type="PROSITE" id="PS00622">
    <property type="entry name" value="HTH_LUXR_1"/>
    <property type="match status" value="1"/>
</dbReference>
<evidence type="ECO:0000313" key="6">
    <source>
        <dbReference type="EMBL" id="MEN5377850.1"/>
    </source>
</evidence>
<feature type="domain" description="HTH luxR-type" evidence="4">
    <location>
        <begin position="140"/>
        <end position="205"/>
    </location>
</feature>
<organism evidence="6 7">
    <name type="scientific">Sphingobacterium kitahiroshimense</name>
    <dbReference type="NCBI Taxonomy" id="470446"/>
    <lineage>
        <taxon>Bacteria</taxon>
        <taxon>Pseudomonadati</taxon>
        <taxon>Bacteroidota</taxon>
        <taxon>Sphingobacteriia</taxon>
        <taxon>Sphingobacteriales</taxon>
        <taxon>Sphingobacteriaceae</taxon>
        <taxon>Sphingobacterium</taxon>
    </lineage>
</organism>
<dbReference type="PROSITE" id="PS50110">
    <property type="entry name" value="RESPONSE_REGULATORY"/>
    <property type="match status" value="1"/>
</dbReference>
<dbReference type="CDD" id="cd06170">
    <property type="entry name" value="LuxR_C_like"/>
    <property type="match status" value="1"/>
</dbReference>
<dbReference type="InterPro" id="IPR058245">
    <property type="entry name" value="NreC/VraR/RcsB-like_REC"/>
</dbReference>
<sequence length="209" mass="23507">MVNIVITDDHPMMLEGLKNILEAEPDFRILDCFTDGKSTLDRIKRINPDILLLDINLPDTNSIELVALFKKRCPHMKIVAISVHNEYAVINSMITQGADGYIQKNALGPEIIAGIRSVCQGELFLCAKTKLKMSKKDNIGLQNVPKLTRREKEILMEAIKGSTTVQIAETLFISHHTVESHRKNLIEKFEVKSIASVIKLALEYGILRD</sequence>
<evidence type="ECO:0000259" key="5">
    <source>
        <dbReference type="PROSITE" id="PS50110"/>
    </source>
</evidence>
<gene>
    <name evidence="6" type="ORF">ABE541_11295</name>
</gene>
<dbReference type="CDD" id="cd17535">
    <property type="entry name" value="REC_NarL-like"/>
    <property type="match status" value="1"/>
</dbReference>
<dbReference type="SMART" id="SM00421">
    <property type="entry name" value="HTH_LUXR"/>
    <property type="match status" value="1"/>
</dbReference>
<proteinExistence type="predicted"/>
<dbReference type="InterPro" id="IPR000792">
    <property type="entry name" value="Tscrpt_reg_LuxR_C"/>
</dbReference>
<dbReference type="SUPFAM" id="SSF52172">
    <property type="entry name" value="CheY-like"/>
    <property type="match status" value="1"/>
</dbReference>
<dbReference type="InterPro" id="IPR001789">
    <property type="entry name" value="Sig_transdc_resp-reg_receiver"/>
</dbReference>
<dbReference type="PROSITE" id="PS50043">
    <property type="entry name" value="HTH_LUXR_2"/>
    <property type="match status" value="1"/>
</dbReference>
<dbReference type="SUPFAM" id="SSF46894">
    <property type="entry name" value="C-terminal effector domain of the bipartite response regulators"/>
    <property type="match status" value="1"/>
</dbReference>
<dbReference type="InterPro" id="IPR016032">
    <property type="entry name" value="Sig_transdc_resp-reg_C-effctor"/>
</dbReference>
<dbReference type="Pfam" id="PF00072">
    <property type="entry name" value="Response_reg"/>
    <property type="match status" value="1"/>
</dbReference>
<dbReference type="InterPro" id="IPR051015">
    <property type="entry name" value="EvgA-like"/>
</dbReference>
<name>A0ABV0BST0_9SPHI</name>
<keyword evidence="7" id="KW-1185">Reference proteome</keyword>
<dbReference type="Gene3D" id="3.40.50.2300">
    <property type="match status" value="1"/>
</dbReference>
<feature type="domain" description="Response regulatory" evidence="5">
    <location>
        <begin position="3"/>
        <end position="119"/>
    </location>
</feature>
<dbReference type="PANTHER" id="PTHR45566">
    <property type="entry name" value="HTH-TYPE TRANSCRIPTIONAL REGULATOR YHJB-RELATED"/>
    <property type="match status" value="1"/>
</dbReference>
<dbReference type="SMART" id="SM00448">
    <property type="entry name" value="REC"/>
    <property type="match status" value="1"/>
</dbReference>
<keyword evidence="1 3" id="KW-0597">Phosphoprotein</keyword>
<evidence type="ECO:0000256" key="3">
    <source>
        <dbReference type="PROSITE-ProRule" id="PRU00169"/>
    </source>
</evidence>
<dbReference type="PANTHER" id="PTHR45566:SF2">
    <property type="entry name" value="NARL SUBFAMILY"/>
    <property type="match status" value="1"/>
</dbReference>
<comment type="caution">
    <text evidence="6">The sequence shown here is derived from an EMBL/GenBank/DDBJ whole genome shotgun (WGS) entry which is preliminary data.</text>
</comment>
<feature type="modified residue" description="4-aspartylphosphate" evidence="3">
    <location>
        <position position="54"/>
    </location>
</feature>
<dbReference type="Proteomes" id="UP001409291">
    <property type="component" value="Unassembled WGS sequence"/>
</dbReference>
<dbReference type="Pfam" id="PF00196">
    <property type="entry name" value="GerE"/>
    <property type="match status" value="1"/>
</dbReference>
<evidence type="ECO:0000313" key="7">
    <source>
        <dbReference type="Proteomes" id="UP001409291"/>
    </source>
</evidence>
<evidence type="ECO:0000259" key="4">
    <source>
        <dbReference type="PROSITE" id="PS50043"/>
    </source>
</evidence>
<dbReference type="EMBL" id="JBDJNQ010000004">
    <property type="protein sequence ID" value="MEN5377850.1"/>
    <property type="molecule type" value="Genomic_DNA"/>
</dbReference>
<dbReference type="PRINTS" id="PR00038">
    <property type="entry name" value="HTHLUXR"/>
</dbReference>
<reference evidence="6 7" key="1">
    <citation type="submission" date="2024-04" db="EMBL/GenBank/DDBJ databases">
        <title>WGS of bacteria from Torrens River.</title>
        <authorList>
            <person name="Wyrsch E.R."/>
            <person name="Drigo B."/>
        </authorList>
    </citation>
    <scope>NUCLEOTIDE SEQUENCE [LARGE SCALE GENOMIC DNA]</scope>
    <source>
        <strain evidence="6 7">TWI391</strain>
    </source>
</reference>
<keyword evidence="2" id="KW-0238">DNA-binding</keyword>
<dbReference type="RefSeq" id="WP_315394658.1">
    <property type="nucleotide sequence ID" value="NZ_JBDJLH010000002.1"/>
</dbReference>
<protein>
    <submittedName>
        <fullName evidence="6">Response regulator transcription factor</fullName>
    </submittedName>
</protein>
<evidence type="ECO:0000256" key="2">
    <source>
        <dbReference type="ARBA" id="ARBA00023125"/>
    </source>
</evidence>
<accession>A0ABV0BST0</accession>
<dbReference type="InterPro" id="IPR011006">
    <property type="entry name" value="CheY-like_superfamily"/>
</dbReference>